<comment type="caution">
    <text evidence="2">The sequence shown here is derived from an EMBL/GenBank/DDBJ whole genome shotgun (WGS) entry which is preliminary data.</text>
</comment>
<evidence type="ECO:0000313" key="2">
    <source>
        <dbReference type="EMBL" id="GJT01215.1"/>
    </source>
</evidence>
<feature type="region of interest" description="Disordered" evidence="1">
    <location>
        <begin position="99"/>
        <end position="159"/>
    </location>
</feature>
<keyword evidence="3" id="KW-1185">Reference proteome</keyword>
<protein>
    <submittedName>
        <fullName evidence="2">Uncharacterized protein</fullName>
    </submittedName>
</protein>
<reference evidence="2" key="1">
    <citation type="journal article" date="2022" name="Int. J. Mol. Sci.">
        <title>Draft Genome of Tanacetum Coccineum: Genomic Comparison of Closely Related Tanacetum-Family Plants.</title>
        <authorList>
            <person name="Yamashiro T."/>
            <person name="Shiraishi A."/>
            <person name="Nakayama K."/>
            <person name="Satake H."/>
        </authorList>
    </citation>
    <scope>NUCLEOTIDE SEQUENCE</scope>
</reference>
<accession>A0ABQ5AF08</accession>
<evidence type="ECO:0000313" key="3">
    <source>
        <dbReference type="Proteomes" id="UP001151760"/>
    </source>
</evidence>
<evidence type="ECO:0000256" key="1">
    <source>
        <dbReference type="SAM" id="MobiDB-lite"/>
    </source>
</evidence>
<feature type="compositionally biased region" description="Gly residues" evidence="1">
    <location>
        <begin position="111"/>
        <end position="121"/>
    </location>
</feature>
<dbReference type="Proteomes" id="UP001151760">
    <property type="component" value="Unassembled WGS sequence"/>
</dbReference>
<feature type="compositionally biased region" description="Basic and acidic residues" evidence="1">
    <location>
        <begin position="122"/>
        <end position="132"/>
    </location>
</feature>
<gene>
    <name evidence="2" type="ORF">Tco_0822384</name>
</gene>
<dbReference type="EMBL" id="BQNB010012254">
    <property type="protein sequence ID" value="GJT01215.1"/>
    <property type="molecule type" value="Genomic_DNA"/>
</dbReference>
<reference evidence="2" key="2">
    <citation type="submission" date="2022-01" db="EMBL/GenBank/DDBJ databases">
        <authorList>
            <person name="Yamashiro T."/>
            <person name="Shiraishi A."/>
            <person name="Satake H."/>
            <person name="Nakayama K."/>
        </authorList>
    </citation>
    <scope>NUCLEOTIDE SEQUENCE</scope>
</reference>
<name>A0ABQ5AF08_9ASTR</name>
<feature type="compositionally biased region" description="Gly residues" evidence="1">
    <location>
        <begin position="135"/>
        <end position="148"/>
    </location>
</feature>
<organism evidence="2 3">
    <name type="scientific">Tanacetum coccineum</name>
    <dbReference type="NCBI Taxonomy" id="301880"/>
    <lineage>
        <taxon>Eukaryota</taxon>
        <taxon>Viridiplantae</taxon>
        <taxon>Streptophyta</taxon>
        <taxon>Embryophyta</taxon>
        <taxon>Tracheophyta</taxon>
        <taxon>Spermatophyta</taxon>
        <taxon>Magnoliopsida</taxon>
        <taxon>eudicotyledons</taxon>
        <taxon>Gunneridae</taxon>
        <taxon>Pentapetalae</taxon>
        <taxon>asterids</taxon>
        <taxon>campanulids</taxon>
        <taxon>Asterales</taxon>
        <taxon>Asteraceae</taxon>
        <taxon>Asteroideae</taxon>
        <taxon>Anthemideae</taxon>
        <taxon>Anthemidinae</taxon>
        <taxon>Tanacetum</taxon>
    </lineage>
</organism>
<sequence length="200" mass="21755">MENGLAIHMLTEKKYPLSQEMISKMLKKKLEVDHESSQAIELLSTNGVSTASTNLVLPVLINTASRKELVLLMVKAAELKIRMHGDYYGMMMLPRMTTQSAVRATATPRGGRTGGRTGRGGGRTEGRSDDQGNGRVDGQGNQGRGQGNGRNQNGDAINDNIWGDVRNVIENNDHRGYTYKECLVCNPKEYDGKGGAICGN</sequence>
<proteinExistence type="predicted"/>